<dbReference type="Proteomes" id="UP000014071">
    <property type="component" value="Unassembled WGS sequence"/>
</dbReference>
<feature type="region of interest" description="Disordered" evidence="1">
    <location>
        <begin position="265"/>
        <end position="369"/>
    </location>
</feature>
<protein>
    <submittedName>
        <fullName evidence="2">Uncharacterized protein</fullName>
    </submittedName>
</protein>
<evidence type="ECO:0000313" key="2">
    <source>
        <dbReference type="EMBL" id="GAC93936.1"/>
    </source>
</evidence>
<feature type="compositionally biased region" description="Basic and acidic residues" evidence="1">
    <location>
        <begin position="8"/>
        <end position="19"/>
    </location>
</feature>
<gene>
    <name evidence="2" type="ORF">PHSY_001504</name>
</gene>
<feature type="compositionally biased region" description="Polar residues" evidence="1">
    <location>
        <begin position="358"/>
        <end position="367"/>
    </location>
</feature>
<keyword evidence="3" id="KW-1185">Reference proteome</keyword>
<reference evidence="3" key="1">
    <citation type="journal article" date="2013" name="Genome Announc.">
        <title>Draft genome sequence of the basidiomycetous yeast-like fungus Pseudozyma hubeiensis SY62, which produces an abundant amount of the biosurfactant mannosylerythritol lipids.</title>
        <authorList>
            <person name="Konishi M."/>
            <person name="Hatada Y."/>
            <person name="Horiuchi J."/>
        </authorList>
    </citation>
    <scope>NUCLEOTIDE SEQUENCE [LARGE SCALE GENOMIC DNA]</scope>
    <source>
        <strain evidence="3">SY62</strain>
    </source>
</reference>
<feature type="compositionally biased region" description="Basic and acidic residues" evidence="1">
    <location>
        <begin position="156"/>
        <end position="168"/>
    </location>
</feature>
<dbReference type="RefSeq" id="XP_012187523.1">
    <property type="nucleotide sequence ID" value="XM_012332133.1"/>
</dbReference>
<feature type="compositionally biased region" description="Basic residues" evidence="1">
    <location>
        <begin position="95"/>
        <end position="107"/>
    </location>
</feature>
<feature type="compositionally biased region" description="Polar residues" evidence="1">
    <location>
        <begin position="756"/>
        <end position="775"/>
    </location>
</feature>
<dbReference type="EMBL" id="DF238779">
    <property type="protein sequence ID" value="GAC93936.1"/>
    <property type="molecule type" value="Genomic_DNA"/>
</dbReference>
<evidence type="ECO:0000313" key="3">
    <source>
        <dbReference type="Proteomes" id="UP000014071"/>
    </source>
</evidence>
<dbReference type="OrthoDB" id="2556840at2759"/>
<dbReference type="GeneID" id="24106802"/>
<accession>R9NYZ6</accession>
<dbReference type="AlphaFoldDB" id="R9NYZ6"/>
<feature type="region of interest" description="Disordered" evidence="1">
    <location>
        <begin position="1"/>
        <end position="168"/>
    </location>
</feature>
<feature type="region of interest" description="Disordered" evidence="1">
    <location>
        <begin position="488"/>
        <end position="775"/>
    </location>
</feature>
<proteinExistence type="predicted"/>
<feature type="compositionally biased region" description="Basic and acidic residues" evidence="1">
    <location>
        <begin position="84"/>
        <end position="94"/>
    </location>
</feature>
<feature type="compositionally biased region" description="Acidic residues" evidence="1">
    <location>
        <begin position="292"/>
        <end position="323"/>
    </location>
</feature>
<feature type="compositionally biased region" description="Basic and acidic residues" evidence="1">
    <location>
        <begin position="266"/>
        <end position="280"/>
    </location>
</feature>
<dbReference type="HOGENOM" id="CLU_011670_0_0_1"/>
<feature type="compositionally biased region" description="Basic and acidic residues" evidence="1">
    <location>
        <begin position="518"/>
        <end position="528"/>
    </location>
</feature>
<feature type="compositionally biased region" description="Basic and acidic residues" evidence="1">
    <location>
        <begin position="601"/>
        <end position="620"/>
    </location>
</feature>
<sequence>MSGMPARTFREASRPHQEVAEQASNAKPRTQRESPSATSLTRMTATGPLSPNSVHKRSRDSPQVHISSFPRQDSAEEDELSDDPPSHQVRDRSSRSHRTPSTKRKHGNISTQASSPKRSRNFIADGLADQKTAEAPHVADPSSRGSSPQEPISAKSDNRQESLEHDRPSARLMSAYEVDTFLDLICKHHPEPLTPETMRQSVDALYSDWEQFCSRRQAPLRFAKKPLMDEYAKIFNGIYGTDAQDKAQSIAQELSQRSSGILAGKHAADNDRDQRLDSGSRHSGAFSNTDRETDDEGGVNENDDDDDDDNNDDDDDDDDEVDPNDVMTAADAGASDGPLLDSKTKEEKGRDASKEQRTGTGSSTKKSNIARVGRNGLAVLPPGLFDILRTHLRDDILSSIMPSVRNDLTEQTRELFLQNQDLFGRIKEMEDRIRNQDLWIRHLLARDPWEMATPSVGPHVSATGMASAEAKPMPFAASARDSVKIGRPTRQEPLPQEGGPGSAAPPTDYFGGPFPRSPRQDVRNDPRRFQQPQQGSFEGRAPAAAPTQSVVAGPFGSGRWEPEALPSRVYQDRLPPTDQRQPYANEAPFRRQGSWHSDVQPGRDLRQHPNEWHDQSEGRYELPPQGPHFRQQRLSSGDSRKLSALGAGNAAVPRGAHARPYPSDGSPPPPLSTTHDEFRRPGPPMLPRESAMSPRQPEYESRRMQPSRPVHRSEAYLSSGEALNASLPPRTMAAGSPEQMQRNKRGRPSKAEMANSGVSFGTGSHASAPSRSYLS</sequence>
<name>R9NYZ6_PSEHS</name>
<organism evidence="2 3">
    <name type="scientific">Pseudozyma hubeiensis (strain SY62)</name>
    <name type="common">Yeast</name>
    <dbReference type="NCBI Taxonomy" id="1305764"/>
    <lineage>
        <taxon>Eukaryota</taxon>
        <taxon>Fungi</taxon>
        <taxon>Dikarya</taxon>
        <taxon>Basidiomycota</taxon>
        <taxon>Ustilaginomycotina</taxon>
        <taxon>Ustilaginomycetes</taxon>
        <taxon>Ustilaginales</taxon>
        <taxon>Ustilaginaceae</taxon>
        <taxon>Pseudozyma</taxon>
    </lineage>
</organism>
<dbReference type="eggNOG" id="ENOG502TKFT">
    <property type="taxonomic scope" value="Eukaryota"/>
</dbReference>
<evidence type="ECO:0000256" key="1">
    <source>
        <dbReference type="SAM" id="MobiDB-lite"/>
    </source>
</evidence>
<feature type="compositionally biased region" description="Basic and acidic residues" evidence="1">
    <location>
        <begin position="342"/>
        <end position="357"/>
    </location>
</feature>
<feature type="compositionally biased region" description="Polar residues" evidence="1">
    <location>
        <begin position="22"/>
        <end position="53"/>
    </location>
</feature>